<dbReference type="RefSeq" id="WP_184034953.1">
    <property type="nucleotide sequence ID" value="NZ_JACHHY010000003.1"/>
</dbReference>
<keyword evidence="2 3" id="KW-0802">TPR repeat</keyword>
<evidence type="ECO:0000256" key="1">
    <source>
        <dbReference type="ARBA" id="ARBA00022737"/>
    </source>
</evidence>
<dbReference type="InterPro" id="IPR019734">
    <property type="entry name" value="TPR_rpt"/>
</dbReference>
<keyword evidence="5" id="KW-0449">Lipoprotein</keyword>
<feature type="repeat" description="TPR" evidence="3">
    <location>
        <begin position="391"/>
        <end position="424"/>
    </location>
</feature>
<dbReference type="InterPro" id="IPR011990">
    <property type="entry name" value="TPR-like_helical_dom_sf"/>
</dbReference>
<dbReference type="InterPro" id="IPR014266">
    <property type="entry name" value="PEP-CTERM_TPR_PrsT"/>
</dbReference>
<reference evidence="5 6" key="1">
    <citation type="submission" date="2020-08" db="EMBL/GenBank/DDBJ databases">
        <title>Genomic Encyclopedia of Type Strains, Phase IV (KMG-IV): sequencing the most valuable type-strain genomes for metagenomic binning, comparative biology and taxonomic classification.</title>
        <authorList>
            <person name="Goeker M."/>
        </authorList>
    </citation>
    <scope>NUCLEOTIDE SEQUENCE [LARGE SCALE GENOMIC DNA]</scope>
    <source>
        <strain evidence="5 6">DSM 27165</strain>
    </source>
</reference>
<evidence type="ECO:0000256" key="3">
    <source>
        <dbReference type="PROSITE-ProRule" id="PRU00339"/>
    </source>
</evidence>
<keyword evidence="6" id="KW-1185">Reference proteome</keyword>
<feature type="domain" description="Ancillary SecYEG translocon subunit/Cell division coordinator CpoB TPR" evidence="4">
    <location>
        <begin position="640"/>
        <end position="771"/>
    </location>
</feature>
<dbReference type="PROSITE" id="PS50005">
    <property type="entry name" value="TPR"/>
    <property type="match status" value="4"/>
</dbReference>
<dbReference type="Pfam" id="PF14559">
    <property type="entry name" value="TPR_19"/>
    <property type="match status" value="4"/>
</dbReference>
<gene>
    <name evidence="5" type="ORF">HNQ59_000586</name>
</gene>
<dbReference type="Proteomes" id="UP000575898">
    <property type="component" value="Unassembled WGS sequence"/>
</dbReference>
<evidence type="ECO:0000259" key="4">
    <source>
        <dbReference type="Pfam" id="PF09976"/>
    </source>
</evidence>
<evidence type="ECO:0000256" key="2">
    <source>
        <dbReference type="ARBA" id="ARBA00022803"/>
    </source>
</evidence>
<comment type="caution">
    <text evidence="5">The sequence shown here is derived from an EMBL/GenBank/DDBJ whole genome shotgun (WGS) entry which is preliminary data.</text>
</comment>
<organism evidence="5 6">
    <name type="scientific">Chitinivorax tropicus</name>
    <dbReference type="NCBI Taxonomy" id="714531"/>
    <lineage>
        <taxon>Bacteria</taxon>
        <taxon>Pseudomonadati</taxon>
        <taxon>Pseudomonadota</taxon>
        <taxon>Betaproteobacteria</taxon>
        <taxon>Chitinivorax</taxon>
    </lineage>
</organism>
<evidence type="ECO:0000313" key="6">
    <source>
        <dbReference type="Proteomes" id="UP000575898"/>
    </source>
</evidence>
<dbReference type="NCBIfam" id="TIGR02917">
    <property type="entry name" value="PEP_TPR_lipo"/>
    <property type="match status" value="1"/>
</dbReference>
<dbReference type="InterPro" id="IPR018704">
    <property type="entry name" value="SecYEG/CpoB_TPR"/>
</dbReference>
<dbReference type="InterPro" id="IPR051012">
    <property type="entry name" value="CellSynth/LPSAsmb/PSIAsmb"/>
</dbReference>
<evidence type="ECO:0000313" key="5">
    <source>
        <dbReference type="EMBL" id="MBB5017322.1"/>
    </source>
</evidence>
<name>A0A840MKT7_9PROT</name>
<feature type="repeat" description="TPR" evidence="3">
    <location>
        <begin position="630"/>
        <end position="663"/>
    </location>
</feature>
<protein>
    <submittedName>
        <fullName evidence="5">Putative PEP-CTERM system TPR-repeat lipoprotein</fullName>
    </submittedName>
</protein>
<dbReference type="Gene3D" id="1.25.40.10">
    <property type="entry name" value="Tetratricopeptide repeat domain"/>
    <property type="match status" value="4"/>
</dbReference>
<dbReference type="Pfam" id="PF13181">
    <property type="entry name" value="TPR_8"/>
    <property type="match status" value="1"/>
</dbReference>
<dbReference type="AlphaFoldDB" id="A0A840MKT7"/>
<dbReference type="Pfam" id="PF09976">
    <property type="entry name" value="TPR_21"/>
    <property type="match status" value="1"/>
</dbReference>
<dbReference type="PANTHER" id="PTHR45586:SF1">
    <property type="entry name" value="LIPOPOLYSACCHARIDE ASSEMBLY PROTEIN B"/>
    <property type="match status" value="1"/>
</dbReference>
<sequence length="948" mass="103119">MRSRRCLSHVFPAQPLEPQPHHAKGLTRIATMLSLAVALSMTACSKQEPPEALMKQAQQLESKGDRKAAIIQLKNLLQQKPDDGEARLMLGRLYIETNEADLADIELRKAATLLGDKSTVALMIAKSLQAKGEHKRSLDELTNEKVPNADSNPEVLTLRATALVALNRLDEARSSFEAALKTKADHVPATMGLVRMALVAGNKDEANKLIDEILRKVPKDADALLTKGDMVRVEGDKVAAADYYRRALAADPGKAPGYLTLASMAIDDGKFDEARTLLKDVSKVAPGTLMARYLESLLAFREKKFDDAERAIQEVLKIAPKHLQSNLLAGAIGFVKGNYAQAENALKLVIEHDKGNSYARRLLGATLLKQKQPERAIVLLEEGIHIKADDSAMLNLLGEAYLQAGNNGKATDMFAKASQAAPADANTKARLALSRIAAGDAQRGLSDLEAAFSPDQGSFQAEVMLVMTALNTRDFAKAAKGVESLEKKQPDNPLTYNLKAALALAKEDHKTARTHLEKAMQLAPDYLPAAINLARLDLINNQYDQGKKRLEGIVAKSPKNAEAMMALADYVASQPNSNAEVMEWLEKARKADPTLLRPILSLTQNAVRQGDMKKALAYAQDGVASQPDSAEALDNLGLTQLTAGDKNQALATFNKLVQLRPKLPSTHFRLASAQAANGELKVAITTLRNALVLKPDFTDAKVALVELYLRDNQPDEALKVASDTDKQDPKSPIGVALQGDAYLAQKRYPDAISAYQKAMDRGPTTTVAVKLHSAQRLAGNTQQADATLKKWLAAHPKELNGYLYLAEIQLNAANHKEAASLYESVLKQAPQNLLAMNNLAYLYQKLGDKRAEEVARAALKIAPDNPMILDTLAMIQLEKNDAAGAIDNLKKALDKAKDNPEIRLHYAQALAKSGKAAEARQVVDQLLKDKKVSANLNQEIIDLQRSLK</sequence>
<dbReference type="SUPFAM" id="SSF48452">
    <property type="entry name" value="TPR-like"/>
    <property type="match status" value="4"/>
</dbReference>
<feature type="repeat" description="TPR" evidence="3">
    <location>
        <begin position="221"/>
        <end position="254"/>
    </location>
</feature>
<feature type="repeat" description="TPR" evidence="3">
    <location>
        <begin position="732"/>
        <end position="765"/>
    </location>
</feature>
<dbReference type="EMBL" id="JACHHY010000003">
    <property type="protein sequence ID" value="MBB5017322.1"/>
    <property type="molecule type" value="Genomic_DNA"/>
</dbReference>
<dbReference type="SMART" id="SM00028">
    <property type="entry name" value="TPR"/>
    <property type="match status" value="15"/>
</dbReference>
<keyword evidence="1" id="KW-0677">Repeat</keyword>
<dbReference type="PANTHER" id="PTHR45586">
    <property type="entry name" value="TPR REPEAT-CONTAINING PROTEIN PA4667"/>
    <property type="match status" value="1"/>
</dbReference>
<proteinExistence type="predicted"/>
<dbReference type="Pfam" id="PF13432">
    <property type="entry name" value="TPR_16"/>
    <property type="match status" value="3"/>
</dbReference>
<accession>A0A840MKT7</accession>